<dbReference type="EMBL" id="HBUF01138672">
    <property type="protein sequence ID" value="CAG6645816.1"/>
    <property type="molecule type" value="Transcribed_RNA"/>
</dbReference>
<accession>A0A8D8W5L7</accession>
<evidence type="ECO:0000313" key="2">
    <source>
        <dbReference type="EMBL" id="CAG6645815.1"/>
    </source>
</evidence>
<name>A0A8D8W5L7_9HEMI</name>
<dbReference type="InterPro" id="IPR036273">
    <property type="entry name" value="CRAL/TRIO_N_dom_sf"/>
</dbReference>
<dbReference type="EMBL" id="HBUF01356828">
    <property type="protein sequence ID" value="CAG6718046.1"/>
    <property type="molecule type" value="Transcribed_RNA"/>
</dbReference>
<dbReference type="GO" id="GO:0016020">
    <property type="term" value="C:membrane"/>
    <property type="evidence" value="ECO:0007669"/>
    <property type="project" value="TreeGrafter"/>
</dbReference>
<protein>
    <submittedName>
        <fullName evidence="2">Alpha-tocopherol transfer protein</fullName>
    </submittedName>
</protein>
<reference evidence="2" key="1">
    <citation type="submission" date="2021-05" db="EMBL/GenBank/DDBJ databases">
        <authorList>
            <person name="Alioto T."/>
            <person name="Alioto T."/>
            <person name="Gomez Garrido J."/>
        </authorList>
    </citation>
    <scope>NUCLEOTIDE SEQUENCE</scope>
</reference>
<organism evidence="2">
    <name type="scientific">Cacopsylla melanoneura</name>
    <dbReference type="NCBI Taxonomy" id="428564"/>
    <lineage>
        <taxon>Eukaryota</taxon>
        <taxon>Metazoa</taxon>
        <taxon>Ecdysozoa</taxon>
        <taxon>Arthropoda</taxon>
        <taxon>Hexapoda</taxon>
        <taxon>Insecta</taxon>
        <taxon>Pterygota</taxon>
        <taxon>Neoptera</taxon>
        <taxon>Paraneoptera</taxon>
        <taxon>Hemiptera</taxon>
        <taxon>Sternorrhyncha</taxon>
        <taxon>Psylloidea</taxon>
        <taxon>Psyllidae</taxon>
        <taxon>Psyllinae</taxon>
        <taxon>Cacopsylla</taxon>
    </lineage>
</organism>
<dbReference type="PANTHER" id="PTHR10174:SF213">
    <property type="entry name" value="CRAL-TRIO DOMAIN-CONTAINING PROTEIN"/>
    <property type="match status" value="1"/>
</dbReference>
<dbReference type="EMBL" id="HBUF01250905">
    <property type="protein sequence ID" value="CAG6680041.1"/>
    <property type="molecule type" value="Transcribed_RNA"/>
</dbReference>
<dbReference type="EMBL" id="HBUF01250906">
    <property type="protein sequence ID" value="CAG6680042.1"/>
    <property type="molecule type" value="Transcribed_RNA"/>
</dbReference>
<dbReference type="EMBL" id="HBUF01138671">
    <property type="protein sequence ID" value="CAG6645815.1"/>
    <property type="molecule type" value="Transcribed_RNA"/>
</dbReference>
<proteinExistence type="predicted"/>
<evidence type="ECO:0000259" key="1">
    <source>
        <dbReference type="PROSITE" id="PS50191"/>
    </source>
</evidence>
<dbReference type="EMBL" id="HBUF01356827">
    <property type="protein sequence ID" value="CAG6718045.1"/>
    <property type="molecule type" value="Transcribed_RNA"/>
</dbReference>
<dbReference type="InterPro" id="IPR001251">
    <property type="entry name" value="CRAL-TRIO_dom"/>
</dbReference>
<dbReference type="EMBL" id="HBUF01356826">
    <property type="protein sequence ID" value="CAG6718044.1"/>
    <property type="molecule type" value="Transcribed_RNA"/>
</dbReference>
<dbReference type="SUPFAM" id="SSF52087">
    <property type="entry name" value="CRAL/TRIO domain"/>
    <property type="match status" value="1"/>
</dbReference>
<dbReference type="Pfam" id="PF00650">
    <property type="entry name" value="CRAL_TRIO"/>
    <property type="match status" value="1"/>
</dbReference>
<dbReference type="SMART" id="SM00516">
    <property type="entry name" value="SEC14"/>
    <property type="match status" value="1"/>
</dbReference>
<dbReference type="SUPFAM" id="SSF46938">
    <property type="entry name" value="CRAL/TRIO N-terminal domain"/>
    <property type="match status" value="1"/>
</dbReference>
<dbReference type="PANTHER" id="PTHR10174">
    <property type="entry name" value="ALPHA-TOCOPHEROL TRANSFER PROTEIN-RELATED"/>
    <property type="match status" value="1"/>
</dbReference>
<dbReference type="CDD" id="cd00170">
    <property type="entry name" value="SEC14"/>
    <property type="match status" value="1"/>
</dbReference>
<dbReference type="EMBL" id="HBUF01138673">
    <property type="protein sequence ID" value="CAG6645817.1"/>
    <property type="molecule type" value="Transcribed_RNA"/>
</dbReference>
<dbReference type="PROSITE" id="PS50191">
    <property type="entry name" value="CRAL_TRIO"/>
    <property type="match status" value="1"/>
</dbReference>
<dbReference type="InterPro" id="IPR036865">
    <property type="entry name" value="CRAL-TRIO_dom_sf"/>
</dbReference>
<dbReference type="PRINTS" id="PR00180">
    <property type="entry name" value="CRETINALDHBP"/>
</dbReference>
<dbReference type="EMBL" id="HBUF01589355">
    <property type="protein sequence ID" value="CAG6772815.1"/>
    <property type="molecule type" value="Transcribed_RNA"/>
</dbReference>
<dbReference type="AlphaFoldDB" id="A0A8D8W5L7"/>
<sequence length="297" mass="34536">MKHKYPFQSISVSTKEKQEDIRNIKLWLSHQPHIPSISDEFILLFLHSCYYSSERTKDTIDNYFTVRAQCPDLFRGRDTKAILEQLELYDMMALPTLTPDNYRIVMYRLRDDDVNKFNYPAALRTFFAVNDLYISEDGLMDGYVVVFDMTGLNFGYLAKVSTQLSLVRNFMVYIQDCHPVRLKAIHVINTYPLIDKILSLMKPMMHGNLLEMIHLHPTLDTLTEYFPLSLLPADYDGGKTEAVQVHQDHTRRLVNKYSSWLKDFEQFEANEKKRVGKARKDLVGAELGGSFKTLSID</sequence>
<feature type="domain" description="CRAL-TRIO" evidence="1">
    <location>
        <begin position="79"/>
        <end position="243"/>
    </location>
</feature>
<dbReference type="Gene3D" id="3.40.525.10">
    <property type="entry name" value="CRAL-TRIO lipid binding domain"/>
    <property type="match status" value="1"/>
</dbReference>
<dbReference type="GO" id="GO:1902936">
    <property type="term" value="F:phosphatidylinositol bisphosphate binding"/>
    <property type="evidence" value="ECO:0007669"/>
    <property type="project" value="TreeGrafter"/>
</dbReference>